<dbReference type="KEGG" id="sfol:H3H32_27760"/>
<name>A0A7G5GS73_9BACT</name>
<dbReference type="Proteomes" id="UP000515369">
    <property type="component" value="Chromosome"/>
</dbReference>
<dbReference type="InterPro" id="IPR041215">
    <property type="entry name" value="FlgO_dom"/>
</dbReference>
<accession>A0A7G5GS73</accession>
<protein>
    <recommendedName>
        <fullName evidence="1">FlgO domain-containing protein</fullName>
    </recommendedName>
</protein>
<dbReference type="Gene3D" id="3.40.50.10610">
    <property type="entry name" value="ABC-type transport auxiliary lipoprotein component"/>
    <property type="match status" value="1"/>
</dbReference>
<reference evidence="2 3" key="1">
    <citation type="submission" date="2020-07" db="EMBL/GenBank/DDBJ databases">
        <title>Spirosoma foliorum sp. nov., isolated from the leaves on the Nejang mountain Korea, Republic of.</title>
        <authorList>
            <person name="Ho H."/>
            <person name="Lee Y.-J."/>
            <person name="Nurcahyanto D.-A."/>
            <person name="Kim S.-G."/>
        </authorList>
    </citation>
    <scope>NUCLEOTIDE SEQUENCE [LARGE SCALE GENOMIC DNA]</scope>
    <source>
        <strain evidence="2 3">PL0136</strain>
    </source>
</reference>
<gene>
    <name evidence="2" type="ORF">H3H32_27760</name>
</gene>
<proteinExistence type="predicted"/>
<dbReference type="EMBL" id="CP059732">
    <property type="protein sequence ID" value="QMW01715.1"/>
    <property type="molecule type" value="Genomic_DNA"/>
</dbReference>
<dbReference type="Pfam" id="PF17680">
    <property type="entry name" value="FlgO"/>
    <property type="match status" value="1"/>
</dbReference>
<dbReference type="RefSeq" id="WP_182458994.1">
    <property type="nucleotide sequence ID" value="NZ_CP059732.1"/>
</dbReference>
<evidence type="ECO:0000259" key="1">
    <source>
        <dbReference type="Pfam" id="PF17680"/>
    </source>
</evidence>
<evidence type="ECO:0000313" key="2">
    <source>
        <dbReference type="EMBL" id="QMW01715.1"/>
    </source>
</evidence>
<keyword evidence="3" id="KW-1185">Reference proteome</keyword>
<dbReference type="AlphaFoldDB" id="A0A7G5GS73"/>
<evidence type="ECO:0000313" key="3">
    <source>
        <dbReference type="Proteomes" id="UP000515369"/>
    </source>
</evidence>
<organism evidence="2 3">
    <name type="scientific">Spirosoma foliorum</name>
    <dbReference type="NCBI Taxonomy" id="2710596"/>
    <lineage>
        <taxon>Bacteria</taxon>
        <taxon>Pseudomonadati</taxon>
        <taxon>Bacteroidota</taxon>
        <taxon>Cytophagia</taxon>
        <taxon>Cytophagales</taxon>
        <taxon>Cytophagaceae</taxon>
        <taxon>Spirosoma</taxon>
    </lineage>
</organism>
<sequence length="309" mass="34491">MRKIHIILFLVFNFLIIYDLHAQYDLQIKSIAQELGKKIAETNKKRIAVADFTDTNGSVTQFGQFLSEEFNTYLPEAGHGFLVIDRSRINILMQENQLQSKALTDPSTAIQLGRLAGIEALIYGTYTSFSESVRVNVKIIDIQRGIIIRSVAGDITRTPDIDRLINGIVVVKDPYQSRHTTPSPKPICSGRNSEGILITLKGCSQSGDFLTCQFTIYNDRADKSDISFSYKSRAVNIITDAGEQYGPDRTFIGSTENNGYADVITNYYSKYGITVSGSALFAVGDRKVKNLQLFEMQDQELSCKNIPVK</sequence>
<feature type="domain" description="FlgO" evidence="1">
    <location>
        <begin position="30"/>
        <end position="157"/>
    </location>
</feature>